<dbReference type="Gene3D" id="2.60.40.10">
    <property type="entry name" value="Immunoglobulins"/>
    <property type="match status" value="2"/>
</dbReference>
<dbReference type="PANTHER" id="PTHR23268:SF102">
    <property type="entry name" value="IMMUNOGLOBULIN V-SET DOMAIN-CONTAINING PROTEIN"/>
    <property type="match status" value="1"/>
</dbReference>
<sequence>ALAVDQSPNVMIEEEHNVTLYCSQKGTSYSGMYWYRQLPGQHLELIVYYYYDTESMEKKFEGRFSSERKDSSLYLTVRELKSADSAVYFCAKQEAQLFEVFAVSDTVTVLSLKYPANLMTSSFLDILAVSLPTPLILWNNTGESVSIHCEHQGGISYNAMYWFRQLPGERIQLIVYSVVGIDPDFGELSTKKYDVKKTEAQKGSFTVKNLEPGDSVTYFCA</sequence>
<dbReference type="Proteomes" id="UP000018468">
    <property type="component" value="Linkage group LG7"/>
</dbReference>
<dbReference type="Ensembl" id="ENSLOCT00000016582.1">
    <property type="protein sequence ID" value="ENSLOCP00000016553.1"/>
    <property type="gene ID" value="ENSLOCG00000013421.1"/>
</dbReference>
<keyword evidence="5" id="KW-1185">Reference proteome</keyword>
<evidence type="ECO:0000259" key="3">
    <source>
        <dbReference type="PROSITE" id="PS50835"/>
    </source>
</evidence>
<evidence type="ECO:0000313" key="4">
    <source>
        <dbReference type="Ensembl" id="ENSLOCP00000016553.1"/>
    </source>
</evidence>
<dbReference type="GO" id="GO:0002376">
    <property type="term" value="P:immune system process"/>
    <property type="evidence" value="ECO:0007669"/>
    <property type="project" value="UniProtKB-KW"/>
</dbReference>
<dbReference type="InterPro" id="IPR003599">
    <property type="entry name" value="Ig_sub"/>
</dbReference>
<protein>
    <recommendedName>
        <fullName evidence="3">Ig-like domain-containing protein</fullName>
    </recommendedName>
</protein>
<feature type="domain" description="Ig-like" evidence="3">
    <location>
        <begin position="1"/>
        <end position="108"/>
    </location>
</feature>
<evidence type="ECO:0000256" key="2">
    <source>
        <dbReference type="ARBA" id="ARBA00022859"/>
    </source>
</evidence>
<reference evidence="4" key="2">
    <citation type="submission" date="2025-08" db="UniProtKB">
        <authorList>
            <consortium name="Ensembl"/>
        </authorList>
    </citation>
    <scope>IDENTIFICATION</scope>
</reference>
<reference evidence="5" key="1">
    <citation type="submission" date="2011-12" db="EMBL/GenBank/DDBJ databases">
        <title>The Draft Genome of Lepisosteus oculatus.</title>
        <authorList>
            <consortium name="The Broad Institute Genome Assembly &amp; Analysis Group"/>
            <consortium name="Computational R&amp;D Group"/>
            <consortium name="and Sequencing Platform"/>
            <person name="Di Palma F."/>
            <person name="Alfoldi J."/>
            <person name="Johnson J."/>
            <person name="Berlin A."/>
            <person name="Gnerre S."/>
            <person name="Jaffe D."/>
            <person name="MacCallum I."/>
            <person name="Young S."/>
            <person name="Walker B.J."/>
            <person name="Lander E.S."/>
            <person name="Lindblad-Toh K."/>
        </authorList>
    </citation>
    <scope>NUCLEOTIDE SEQUENCE [LARGE SCALE GENOMIC DNA]</scope>
</reference>
<feature type="domain" description="Ig-like" evidence="3">
    <location>
        <begin position="132"/>
        <end position="221"/>
    </location>
</feature>
<dbReference type="InterPro" id="IPR036179">
    <property type="entry name" value="Ig-like_dom_sf"/>
</dbReference>
<reference evidence="4" key="3">
    <citation type="submission" date="2025-09" db="UniProtKB">
        <authorList>
            <consortium name="Ensembl"/>
        </authorList>
    </citation>
    <scope>IDENTIFICATION</scope>
</reference>
<proteinExistence type="predicted"/>
<evidence type="ECO:0000256" key="1">
    <source>
        <dbReference type="ARBA" id="ARBA00022729"/>
    </source>
</evidence>
<dbReference type="SMART" id="SM00409">
    <property type="entry name" value="IG"/>
    <property type="match status" value="1"/>
</dbReference>
<dbReference type="Pfam" id="PF07686">
    <property type="entry name" value="V-set"/>
    <property type="match status" value="2"/>
</dbReference>
<keyword evidence="2" id="KW-0391">Immunity</keyword>
<dbReference type="PANTHER" id="PTHR23268">
    <property type="entry name" value="T-CELL RECEPTOR BETA CHAIN"/>
    <property type="match status" value="1"/>
</dbReference>
<dbReference type="SMART" id="SM00406">
    <property type="entry name" value="IGv"/>
    <property type="match status" value="2"/>
</dbReference>
<dbReference type="Bgee" id="ENSLOCG00000013421">
    <property type="expression patterns" value="Expressed in pharyngeal gill and 6 other cell types or tissues"/>
</dbReference>
<dbReference type="PROSITE" id="PS50835">
    <property type="entry name" value="IG_LIKE"/>
    <property type="match status" value="2"/>
</dbReference>
<keyword evidence="1" id="KW-0732">Signal</keyword>
<dbReference type="InterPro" id="IPR013783">
    <property type="entry name" value="Ig-like_fold"/>
</dbReference>
<accession>W5N7E4</accession>
<dbReference type="AlphaFoldDB" id="W5N7E4"/>
<dbReference type="CDD" id="cd00099">
    <property type="entry name" value="IgV"/>
    <property type="match status" value="1"/>
</dbReference>
<dbReference type="InterPro" id="IPR007110">
    <property type="entry name" value="Ig-like_dom"/>
</dbReference>
<dbReference type="SUPFAM" id="SSF48726">
    <property type="entry name" value="Immunoglobulin"/>
    <property type="match status" value="2"/>
</dbReference>
<dbReference type="InterPro" id="IPR050413">
    <property type="entry name" value="TCR_beta_variable"/>
</dbReference>
<evidence type="ECO:0000313" key="5">
    <source>
        <dbReference type="Proteomes" id="UP000018468"/>
    </source>
</evidence>
<dbReference type="GeneTree" id="ENSGT00940000170134"/>
<dbReference type="EMBL" id="AHAT01031847">
    <property type="status" value="NOT_ANNOTATED_CDS"/>
    <property type="molecule type" value="Genomic_DNA"/>
</dbReference>
<organism evidence="4 5">
    <name type="scientific">Lepisosteus oculatus</name>
    <name type="common">Spotted gar</name>
    <dbReference type="NCBI Taxonomy" id="7918"/>
    <lineage>
        <taxon>Eukaryota</taxon>
        <taxon>Metazoa</taxon>
        <taxon>Chordata</taxon>
        <taxon>Craniata</taxon>
        <taxon>Vertebrata</taxon>
        <taxon>Euteleostomi</taxon>
        <taxon>Actinopterygii</taxon>
        <taxon>Neopterygii</taxon>
        <taxon>Holostei</taxon>
        <taxon>Semionotiformes</taxon>
        <taxon>Lepisosteidae</taxon>
        <taxon>Lepisosteus</taxon>
    </lineage>
</organism>
<name>W5N7E4_LEPOC</name>
<dbReference type="InterPro" id="IPR013106">
    <property type="entry name" value="Ig_V-set"/>
</dbReference>
<dbReference type="HOGENOM" id="CLU_077975_1_1_1"/>